<evidence type="ECO:0008006" key="7">
    <source>
        <dbReference type="Google" id="ProtNLM"/>
    </source>
</evidence>
<feature type="transmembrane region" description="Helical" evidence="2">
    <location>
        <begin position="77"/>
        <end position="95"/>
    </location>
</feature>
<dbReference type="PANTHER" id="PTHR18640:SF5">
    <property type="entry name" value="SODIUM_BILE ACID COTRANSPORTER 7"/>
    <property type="match status" value="1"/>
</dbReference>
<feature type="transmembrane region" description="Helical" evidence="2">
    <location>
        <begin position="328"/>
        <end position="351"/>
    </location>
</feature>
<gene>
    <name evidence="4" type="ORF">D0866_00186</name>
    <name evidence="3" type="ORF">D0867_02574</name>
</gene>
<keyword evidence="2" id="KW-1133">Transmembrane helix</keyword>
<dbReference type="AlphaFoldDB" id="A0A3M7A5A9"/>
<name>A0A3M7A5A9_HORWE</name>
<feature type="transmembrane region" description="Helical" evidence="2">
    <location>
        <begin position="172"/>
        <end position="192"/>
    </location>
</feature>
<dbReference type="EMBL" id="QWIM01000009">
    <property type="protein sequence ID" value="RMY42049.1"/>
    <property type="molecule type" value="Genomic_DNA"/>
</dbReference>
<comment type="caution">
    <text evidence="3">The sequence shown here is derived from an EMBL/GenBank/DDBJ whole genome shotgun (WGS) entry which is preliminary data.</text>
</comment>
<feature type="compositionally biased region" description="Polar residues" evidence="1">
    <location>
        <begin position="35"/>
        <end position="49"/>
    </location>
</feature>
<feature type="transmembrane region" description="Helical" evidence="2">
    <location>
        <begin position="261"/>
        <end position="279"/>
    </location>
</feature>
<sequence length="446" mass="48913">MHTYNGLQKATTGQMDDQINGNATADHQPSDQDDGNQSNMPGTQDQRNINHSKDGETAHHPNPLQNHFRTAKTILEGSWFLLSLGLLIAIASQIQVPPAHQSTKTTIINYLCVTLIFLVTGCTIDTQTLIRNYSKWGTHLYVQTACFLLTSAVVFAVVSAVATDQTFMDPGLLVGLIFLGCVPTTISSNVVMTRQAQGNTALTVVQTTVGNFLGVFITPALVTMYTGVDTWYNAVLLPQDQSGGGGGGRFGETYARVLKQLSLSLYLPLLVGQLLRYFFPETCQRALVRWRLNKLSMLALLVILWQTYDKAFASQAFSSVPGDNMVFVVFVSLGLLVIFFLLSFGTSLFWLPKKDVVAVCYCVPAKGPAMGVPLATTIFAGIEPVLESKILIPIVIYQGLQVALGTLLVPVFRKWIEREEARQKTEAGLHLDQTSSEPESRFQNKT</sequence>
<feature type="compositionally biased region" description="Polar residues" evidence="1">
    <location>
        <begin position="1"/>
        <end position="27"/>
    </location>
</feature>
<feature type="transmembrane region" description="Helical" evidence="2">
    <location>
        <begin position="358"/>
        <end position="382"/>
    </location>
</feature>
<proteinExistence type="predicted"/>
<evidence type="ECO:0000313" key="5">
    <source>
        <dbReference type="Proteomes" id="UP000271337"/>
    </source>
</evidence>
<dbReference type="InterPro" id="IPR016833">
    <property type="entry name" value="Put_Na-Bile_cotransptr"/>
</dbReference>
<dbReference type="EMBL" id="QWIL01000174">
    <property type="protein sequence ID" value="RMY22651.1"/>
    <property type="molecule type" value="Genomic_DNA"/>
</dbReference>
<evidence type="ECO:0000313" key="4">
    <source>
        <dbReference type="EMBL" id="RMY42049.1"/>
    </source>
</evidence>
<evidence type="ECO:0000256" key="2">
    <source>
        <dbReference type="SAM" id="Phobius"/>
    </source>
</evidence>
<evidence type="ECO:0000313" key="3">
    <source>
        <dbReference type="EMBL" id="RMY22651.1"/>
    </source>
</evidence>
<feature type="transmembrane region" description="Helical" evidence="2">
    <location>
        <begin position="140"/>
        <end position="160"/>
    </location>
</feature>
<dbReference type="Pfam" id="PF13593">
    <property type="entry name" value="SBF_like"/>
    <property type="match status" value="1"/>
</dbReference>
<keyword evidence="2" id="KW-0472">Membrane</keyword>
<reference evidence="5 6" key="1">
    <citation type="journal article" date="2018" name="BMC Genomics">
        <title>Genomic evidence for intraspecific hybridization in a clonal and extremely halotolerant yeast.</title>
        <authorList>
            <person name="Gostincar C."/>
            <person name="Stajich J.E."/>
            <person name="Zupancic J."/>
            <person name="Zalar P."/>
            <person name="Gunde-Cimerman N."/>
        </authorList>
    </citation>
    <scope>NUCLEOTIDE SEQUENCE [LARGE SCALE GENOMIC DNA]</scope>
    <source>
        <strain evidence="4 6">EXF-6651</strain>
        <strain evidence="3 5">EXF-6669</strain>
    </source>
</reference>
<organism evidence="3 5">
    <name type="scientific">Hortaea werneckii</name>
    <name type="common">Black yeast</name>
    <name type="synonym">Cladosporium werneckii</name>
    <dbReference type="NCBI Taxonomy" id="91943"/>
    <lineage>
        <taxon>Eukaryota</taxon>
        <taxon>Fungi</taxon>
        <taxon>Dikarya</taxon>
        <taxon>Ascomycota</taxon>
        <taxon>Pezizomycotina</taxon>
        <taxon>Dothideomycetes</taxon>
        <taxon>Dothideomycetidae</taxon>
        <taxon>Mycosphaerellales</taxon>
        <taxon>Teratosphaeriaceae</taxon>
        <taxon>Hortaea</taxon>
    </lineage>
</organism>
<dbReference type="PANTHER" id="PTHR18640">
    <property type="entry name" value="SOLUTE CARRIER FAMILY 10 MEMBER 7"/>
    <property type="match status" value="1"/>
</dbReference>
<feature type="transmembrane region" description="Helical" evidence="2">
    <location>
        <begin position="107"/>
        <end position="128"/>
    </location>
</feature>
<feature type="transmembrane region" description="Helical" evidence="2">
    <location>
        <begin position="291"/>
        <end position="308"/>
    </location>
</feature>
<feature type="transmembrane region" description="Helical" evidence="2">
    <location>
        <begin position="204"/>
        <end position="228"/>
    </location>
</feature>
<dbReference type="Proteomes" id="UP000271337">
    <property type="component" value="Unassembled WGS sequence"/>
</dbReference>
<keyword evidence="2" id="KW-0812">Transmembrane</keyword>
<feature type="transmembrane region" description="Helical" evidence="2">
    <location>
        <begin position="394"/>
        <end position="412"/>
    </location>
</feature>
<feature type="region of interest" description="Disordered" evidence="1">
    <location>
        <begin position="1"/>
        <end position="64"/>
    </location>
</feature>
<dbReference type="Proteomes" id="UP000276864">
    <property type="component" value="Unassembled WGS sequence"/>
</dbReference>
<dbReference type="Gene3D" id="1.20.1530.20">
    <property type="match status" value="1"/>
</dbReference>
<accession>A0A3M7A5A9</accession>
<evidence type="ECO:0000313" key="6">
    <source>
        <dbReference type="Proteomes" id="UP000276864"/>
    </source>
</evidence>
<dbReference type="VEuPathDB" id="FungiDB:BTJ68_11740"/>
<protein>
    <recommendedName>
        <fullName evidence="7">Sodium bile acid symporter family protein</fullName>
    </recommendedName>
</protein>
<feature type="region of interest" description="Disordered" evidence="1">
    <location>
        <begin position="426"/>
        <end position="446"/>
    </location>
</feature>
<evidence type="ECO:0000256" key="1">
    <source>
        <dbReference type="SAM" id="MobiDB-lite"/>
    </source>
</evidence>
<dbReference type="InterPro" id="IPR038770">
    <property type="entry name" value="Na+/solute_symporter_sf"/>
</dbReference>
<dbReference type="GO" id="GO:0005886">
    <property type="term" value="C:plasma membrane"/>
    <property type="evidence" value="ECO:0007669"/>
    <property type="project" value="TreeGrafter"/>
</dbReference>
<dbReference type="OrthoDB" id="188035at2759"/>